<comment type="caution">
    <text evidence="2">The sequence shown here is derived from an EMBL/GenBank/DDBJ whole genome shotgun (WGS) entry which is preliminary data.</text>
</comment>
<name>A0AA40G7L8_9HYME</name>
<evidence type="ECO:0000313" key="3">
    <source>
        <dbReference type="Proteomes" id="UP001177670"/>
    </source>
</evidence>
<dbReference type="Proteomes" id="UP001177670">
    <property type="component" value="Unassembled WGS sequence"/>
</dbReference>
<evidence type="ECO:0000313" key="2">
    <source>
        <dbReference type="EMBL" id="KAK1132592.1"/>
    </source>
</evidence>
<keyword evidence="3" id="KW-1185">Reference proteome</keyword>
<evidence type="ECO:0000256" key="1">
    <source>
        <dbReference type="SAM" id="MobiDB-lite"/>
    </source>
</evidence>
<organism evidence="2 3">
    <name type="scientific">Melipona bicolor</name>
    <dbReference type="NCBI Taxonomy" id="60889"/>
    <lineage>
        <taxon>Eukaryota</taxon>
        <taxon>Metazoa</taxon>
        <taxon>Ecdysozoa</taxon>
        <taxon>Arthropoda</taxon>
        <taxon>Hexapoda</taxon>
        <taxon>Insecta</taxon>
        <taxon>Pterygota</taxon>
        <taxon>Neoptera</taxon>
        <taxon>Endopterygota</taxon>
        <taxon>Hymenoptera</taxon>
        <taxon>Apocrita</taxon>
        <taxon>Aculeata</taxon>
        <taxon>Apoidea</taxon>
        <taxon>Anthophila</taxon>
        <taxon>Apidae</taxon>
        <taxon>Melipona</taxon>
    </lineage>
</organism>
<dbReference type="EMBL" id="JAHYIQ010000004">
    <property type="protein sequence ID" value="KAK1132592.1"/>
    <property type="molecule type" value="Genomic_DNA"/>
</dbReference>
<dbReference type="AlphaFoldDB" id="A0AA40G7L8"/>
<feature type="region of interest" description="Disordered" evidence="1">
    <location>
        <begin position="1"/>
        <end position="31"/>
    </location>
</feature>
<protein>
    <submittedName>
        <fullName evidence="2">Uncharacterized protein</fullName>
    </submittedName>
</protein>
<proteinExistence type="predicted"/>
<feature type="compositionally biased region" description="Basic and acidic residues" evidence="1">
    <location>
        <begin position="1"/>
        <end position="15"/>
    </location>
</feature>
<gene>
    <name evidence="2" type="ORF">K0M31_013977</name>
</gene>
<accession>A0AA40G7L8</accession>
<sequence length="117" mass="13149">MEDHRRNVPSSHERFTNNALPLNRKKRGTLEREDAHKERFVGRRITSIGETMLGFVGGSPNRPGRGCDAEEWECFPLPAKFPPYSQSAVLPDLCNSLSSLLPLLLPSRNDPNPAILR</sequence>
<reference evidence="2" key="1">
    <citation type="submission" date="2021-10" db="EMBL/GenBank/DDBJ databases">
        <title>Melipona bicolor Genome sequencing and assembly.</title>
        <authorList>
            <person name="Araujo N.S."/>
            <person name="Arias M.C."/>
        </authorList>
    </citation>
    <scope>NUCLEOTIDE SEQUENCE</scope>
    <source>
        <strain evidence="2">USP_2M_L1-L4_2017</strain>
        <tissue evidence="2">Whole body</tissue>
    </source>
</reference>